<dbReference type="SMART" id="SM00248">
    <property type="entry name" value="ANK"/>
    <property type="match status" value="3"/>
</dbReference>
<dbReference type="AlphaFoldDB" id="A0A9N8ZLZ2"/>
<dbReference type="OrthoDB" id="10057496at2759"/>
<dbReference type="InterPro" id="IPR002110">
    <property type="entry name" value="Ankyrin_rpt"/>
</dbReference>
<dbReference type="PANTHER" id="PTHR24198">
    <property type="entry name" value="ANKYRIN REPEAT AND PROTEIN KINASE DOMAIN-CONTAINING PROTEIN"/>
    <property type="match status" value="1"/>
</dbReference>
<dbReference type="Pfam" id="PF13637">
    <property type="entry name" value="Ank_4"/>
    <property type="match status" value="1"/>
</dbReference>
<evidence type="ECO:0000256" key="3">
    <source>
        <dbReference type="PROSITE-ProRule" id="PRU00023"/>
    </source>
</evidence>
<keyword evidence="1" id="KW-0677">Repeat</keyword>
<evidence type="ECO:0000313" key="5">
    <source>
        <dbReference type="Proteomes" id="UP000789706"/>
    </source>
</evidence>
<evidence type="ECO:0000256" key="1">
    <source>
        <dbReference type="ARBA" id="ARBA00022737"/>
    </source>
</evidence>
<keyword evidence="2 3" id="KW-0040">ANK repeat</keyword>
<reference evidence="4" key="1">
    <citation type="submission" date="2021-06" db="EMBL/GenBank/DDBJ databases">
        <authorList>
            <person name="Kallberg Y."/>
            <person name="Tangrot J."/>
            <person name="Rosling A."/>
        </authorList>
    </citation>
    <scope>NUCLEOTIDE SEQUENCE</scope>
    <source>
        <strain evidence="4">AZ414A</strain>
    </source>
</reference>
<dbReference type="SUPFAM" id="SSF48403">
    <property type="entry name" value="Ankyrin repeat"/>
    <property type="match status" value="1"/>
</dbReference>
<evidence type="ECO:0000313" key="4">
    <source>
        <dbReference type="EMBL" id="CAG8500343.1"/>
    </source>
</evidence>
<protein>
    <submittedName>
        <fullName evidence="4">10955_t:CDS:1</fullName>
    </submittedName>
</protein>
<feature type="repeat" description="ANK" evidence="3">
    <location>
        <begin position="41"/>
        <end position="73"/>
    </location>
</feature>
<dbReference type="Proteomes" id="UP000789706">
    <property type="component" value="Unassembled WGS sequence"/>
</dbReference>
<dbReference type="PANTHER" id="PTHR24198:SF165">
    <property type="entry name" value="ANKYRIN REPEAT-CONTAINING PROTEIN-RELATED"/>
    <property type="match status" value="1"/>
</dbReference>
<dbReference type="PROSITE" id="PS50297">
    <property type="entry name" value="ANK_REP_REGION"/>
    <property type="match status" value="2"/>
</dbReference>
<sequence>MSLTENVIDDIVESARYGELEELQSIINSNPITLLFAKDKYGNTPLHMASANGHVEKFKSLEQKDDVINTQNESGNTPLHWSALNGHEKVVKFLITNGADIKIKNQAGKTAIYEAQQNNHEKIVEFILSNDKSSENEKNID</sequence>
<comment type="caution">
    <text evidence="4">The sequence shown here is derived from an EMBL/GenBank/DDBJ whole genome shotgun (WGS) entry which is preliminary data.</text>
</comment>
<dbReference type="Gene3D" id="1.25.40.20">
    <property type="entry name" value="Ankyrin repeat-containing domain"/>
    <property type="match status" value="1"/>
</dbReference>
<organism evidence="4 5">
    <name type="scientific">Diversispora eburnea</name>
    <dbReference type="NCBI Taxonomy" id="1213867"/>
    <lineage>
        <taxon>Eukaryota</taxon>
        <taxon>Fungi</taxon>
        <taxon>Fungi incertae sedis</taxon>
        <taxon>Mucoromycota</taxon>
        <taxon>Glomeromycotina</taxon>
        <taxon>Glomeromycetes</taxon>
        <taxon>Diversisporales</taxon>
        <taxon>Diversisporaceae</taxon>
        <taxon>Diversispora</taxon>
    </lineage>
</organism>
<dbReference type="PRINTS" id="PR01415">
    <property type="entry name" value="ANKYRIN"/>
</dbReference>
<evidence type="ECO:0000256" key="2">
    <source>
        <dbReference type="ARBA" id="ARBA00023043"/>
    </source>
</evidence>
<feature type="repeat" description="ANK" evidence="3">
    <location>
        <begin position="74"/>
        <end position="106"/>
    </location>
</feature>
<accession>A0A9N8ZLZ2</accession>
<name>A0A9N8ZLZ2_9GLOM</name>
<dbReference type="InterPro" id="IPR036770">
    <property type="entry name" value="Ankyrin_rpt-contain_sf"/>
</dbReference>
<gene>
    <name evidence="4" type="ORF">DEBURN_LOCUS4643</name>
</gene>
<dbReference type="PROSITE" id="PS50088">
    <property type="entry name" value="ANK_REPEAT"/>
    <property type="match status" value="2"/>
</dbReference>
<dbReference type="Pfam" id="PF12796">
    <property type="entry name" value="Ank_2"/>
    <property type="match status" value="1"/>
</dbReference>
<keyword evidence="5" id="KW-1185">Reference proteome</keyword>
<proteinExistence type="predicted"/>
<dbReference type="EMBL" id="CAJVPK010000367">
    <property type="protein sequence ID" value="CAG8500343.1"/>
    <property type="molecule type" value="Genomic_DNA"/>
</dbReference>